<evidence type="ECO:0000256" key="4">
    <source>
        <dbReference type="ARBA" id="ARBA00022679"/>
    </source>
</evidence>
<dbReference type="Pfam" id="PF08448">
    <property type="entry name" value="PAS_4"/>
    <property type="match status" value="1"/>
</dbReference>
<dbReference type="PRINTS" id="PR00344">
    <property type="entry name" value="BCTRLSENSOR"/>
</dbReference>
<dbReference type="SUPFAM" id="SSF47384">
    <property type="entry name" value="Homodimeric domain of signal transducing histidine kinase"/>
    <property type="match status" value="1"/>
</dbReference>
<dbReference type="Pfam" id="PF13188">
    <property type="entry name" value="PAS_8"/>
    <property type="match status" value="2"/>
</dbReference>
<dbReference type="AlphaFoldDB" id="A0A0B3XKZ3"/>
<evidence type="ECO:0000313" key="11">
    <source>
        <dbReference type="Proteomes" id="UP000031197"/>
    </source>
</evidence>
<dbReference type="InterPro" id="IPR005467">
    <property type="entry name" value="His_kinase_dom"/>
</dbReference>
<dbReference type="SMART" id="SM00387">
    <property type="entry name" value="HATPase_c"/>
    <property type="match status" value="1"/>
</dbReference>
<dbReference type="SMART" id="SM00091">
    <property type="entry name" value="PAS"/>
    <property type="match status" value="3"/>
</dbReference>
<dbReference type="PANTHER" id="PTHR43047:SF9">
    <property type="entry name" value="HISTIDINE KINASE"/>
    <property type="match status" value="1"/>
</dbReference>
<dbReference type="Gene3D" id="3.30.565.10">
    <property type="entry name" value="Histidine kinase-like ATPase, C-terminal domain"/>
    <property type="match status" value="1"/>
</dbReference>
<evidence type="ECO:0000259" key="8">
    <source>
        <dbReference type="PROSITE" id="PS50109"/>
    </source>
</evidence>
<protein>
    <recommendedName>
        <fullName evidence="2">histidine kinase</fullName>
        <ecNumber evidence="2">2.7.13.3</ecNumber>
    </recommendedName>
</protein>
<dbReference type="Pfam" id="PF00512">
    <property type="entry name" value="HisKA"/>
    <property type="match status" value="1"/>
</dbReference>
<dbReference type="Pfam" id="PF00072">
    <property type="entry name" value="Response_reg"/>
    <property type="match status" value="1"/>
</dbReference>
<evidence type="ECO:0000256" key="2">
    <source>
        <dbReference type="ARBA" id="ARBA00012438"/>
    </source>
</evidence>
<dbReference type="InterPro" id="IPR003594">
    <property type="entry name" value="HATPase_dom"/>
</dbReference>
<dbReference type="SMART" id="SM00448">
    <property type="entry name" value="REC"/>
    <property type="match status" value="1"/>
</dbReference>
<evidence type="ECO:0000313" key="10">
    <source>
        <dbReference type="EMBL" id="KHT44670.1"/>
    </source>
</evidence>
<dbReference type="InterPro" id="IPR004358">
    <property type="entry name" value="Sig_transdc_His_kin-like_C"/>
</dbReference>
<dbReference type="GO" id="GO:0000155">
    <property type="term" value="F:phosphorelay sensor kinase activity"/>
    <property type="evidence" value="ECO:0007669"/>
    <property type="project" value="InterPro"/>
</dbReference>
<dbReference type="EMBL" id="JWLW01000066">
    <property type="protein sequence ID" value="KHT44670.1"/>
    <property type="molecule type" value="Genomic_DNA"/>
</dbReference>
<evidence type="ECO:0000256" key="5">
    <source>
        <dbReference type="ARBA" id="ARBA00022777"/>
    </source>
</evidence>
<dbReference type="RefSeq" id="WP_039223520.1">
    <property type="nucleotide sequence ID" value="NZ_JWLW01000066.1"/>
</dbReference>
<accession>A0A0B3XKZ3</accession>
<keyword evidence="7" id="KW-0175">Coiled coil</keyword>
<dbReference type="InterPro" id="IPR036890">
    <property type="entry name" value="HATPase_C_sf"/>
</dbReference>
<keyword evidence="3 6" id="KW-0597">Phosphoprotein</keyword>
<dbReference type="NCBIfam" id="TIGR00229">
    <property type="entry name" value="sensory_box"/>
    <property type="match status" value="1"/>
</dbReference>
<dbReference type="Gene3D" id="3.30.450.20">
    <property type="entry name" value="PAS domain"/>
    <property type="match status" value="3"/>
</dbReference>
<dbReference type="Pfam" id="PF02518">
    <property type="entry name" value="HATPase_c"/>
    <property type="match status" value="1"/>
</dbReference>
<evidence type="ECO:0000256" key="1">
    <source>
        <dbReference type="ARBA" id="ARBA00000085"/>
    </source>
</evidence>
<evidence type="ECO:0000256" key="3">
    <source>
        <dbReference type="ARBA" id="ARBA00022553"/>
    </source>
</evidence>
<dbReference type="GO" id="GO:0009927">
    <property type="term" value="F:histidine phosphotransfer kinase activity"/>
    <property type="evidence" value="ECO:0007669"/>
    <property type="project" value="TreeGrafter"/>
</dbReference>
<dbReference type="SUPFAM" id="SSF52172">
    <property type="entry name" value="CheY-like"/>
    <property type="match status" value="1"/>
</dbReference>
<dbReference type="Gene3D" id="3.40.50.2300">
    <property type="match status" value="1"/>
</dbReference>
<comment type="catalytic activity">
    <reaction evidence="1">
        <text>ATP + protein L-histidine = ADP + protein N-phospho-L-histidine.</text>
        <dbReference type="EC" id="2.7.13.3"/>
    </reaction>
</comment>
<dbReference type="OrthoDB" id="9764438at2"/>
<proteinExistence type="predicted"/>
<organism evidence="10 11">
    <name type="scientific">Alteromonas marina</name>
    <dbReference type="NCBI Taxonomy" id="203795"/>
    <lineage>
        <taxon>Bacteria</taxon>
        <taxon>Pseudomonadati</taxon>
        <taxon>Pseudomonadota</taxon>
        <taxon>Gammaproteobacteria</taxon>
        <taxon>Alteromonadales</taxon>
        <taxon>Alteromonadaceae</taxon>
        <taxon>Alteromonas/Salinimonas group</taxon>
        <taxon>Alteromonas</taxon>
    </lineage>
</organism>
<dbReference type="InterPro" id="IPR011006">
    <property type="entry name" value="CheY-like_superfamily"/>
</dbReference>
<dbReference type="InterPro" id="IPR035965">
    <property type="entry name" value="PAS-like_dom_sf"/>
</dbReference>
<feature type="coiled-coil region" evidence="7">
    <location>
        <begin position="58"/>
        <end position="88"/>
    </location>
</feature>
<keyword evidence="11" id="KW-1185">Reference proteome</keyword>
<dbReference type="InterPro" id="IPR003661">
    <property type="entry name" value="HisK_dim/P_dom"/>
</dbReference>
<keyword evidence="4" id="KW-0808">Transferase</keyword>
<evidence type="ECO:0000259" key="9">
    <source>
        <dbReference type="PROSITE" id="PS50110"/>
    </source>
</evidence>
<dbReference type="GO" id="GO:0005886">
    <property type="term" value="C:plasma membrane"/>
    <property type="evidence" value="ECO:0007669"/>
    <property type="project" value="TreeGrafter"/>
</dbReference>
<dbReference type="EC" id="2.7.13.3" evidence="2"/>
<gene>
    <name evidence="10" type="ORF">RJ41_17615</name>
</gene>
<dbReference type="InterPro" id="IPR036097">
    <property type="entry name" value="HisK_dim/P_sf"/>
</dbReference>
<sequence length="837" mass="95316">MQPNNQFTDVEALQKALYEQRRENEKLEKINAALMYRMEEGGFNHHSYRAFEHSVQLSEKVSQKTEELQSVLQKLEQSNAELVRAHEETHKVKQRLHDAIESTNQAMVLLDRLGGIIFFNRHFETVWDDLSITPKIGDNYYDITQAAKHSGVVRRVLPADVEGRMIYQLSNRRWYQLTNRPTQEGGNVILFNDITEVKLLESNRYEQVIKEKNKLLQSLIDNIDVGILLIDKEGGIAFWNNTFLTQSNVPQHVLVNSKNIYALQNNRHWSGLNLNPVGPSTQIIHEQLVVERNITTLPEGNTLCTFTNVTSQHHYAETLKQNESWIRMITDNVPALIAYIGTDKKFQYTNKGYRDWYGVSEQDINDMPMDRSHLKEVYPNLIQYLRRVNQGEVVSFQSKEKNAHGDVGFLQKVYLPHFNESGDITGHFVLATDVSQQVESQLQLKAAKDQLESNVEKRTRELNHANIALQEAIDSKSKFLAAISHDLMQPLSAAILFNETLKDQVDSSSSPIVAALDNSLSDLHGLIRTLIETSKLDAGVLQPDKQQENVLPLLKQLAEEFTHISKDYSVDFRYRLKEAFVVTDVNLLSRILRNLLINAMKYGANGKVLLAARKVNENLEISIYDQGVGISEDDQKVIFKEFSRLENDFNYSYSLGLGLYIVDKMSKLLEHDIRVRSKEGVGACFTVTIPITEVGDTSQEQDYLYTLEPSLPDYVLDKHIWHIDNDANMRIAMQTLFANWDMEVDTFSGFEQCSAVNNGSFDECDMLIVDYHLDEEETGLDIAKRVRKIAPSMPIMICTANHSKALANELEGTDIQLLHKPVNSAVLRAALVSSLNG</sequence>
<dbReference type="CDD" id="cd00156">
    <property type="entry name" value="REC"/>
    <property type="match status" value="1"/>
</dbReference>
<feature type="domain" description="Response regulatory" evidence="9">
    <location>
        <begin position="719"/>
        <end position="835"/>
    </location>
</feature>
<keyword evidence="5 10" id="KW-0418">Kinase</keyword>
<dbReference type="SUPFAM" id="SSF55874">
    <property type="entry name" value="ATPase domain of HSP90 chaperone/DNA topoisomerase II/histidine kinase"/>
    <property type="match status" value="1"/>
</dbReference>
<dbReference type="InterPro" id="IPR013656">
    <property type="entry name" value="PAS_4"/>
</dbReference>
<comment type="caution">
    <text evidence="10">The sequence shown here is derived from an EMBL/GenBank/DDBJ whole genome shotgun (WGS) entry which is preliminary data.</text>
</comment>
<feature type="modified residue" description="4-aspartylphosphate" evidence="6">
    <location>
        <position position="770"/>
    </location>
</feature>
<dbReference type="Proteomes" id="UP000031197">
    <property type="component" value="Unassembled WGS sequence"/>
</dbReference>
<reference evidence="10 11" key="1">
    <citation type="submission" date="2014-12" db="EMBL/GenBank/DDBJ databases">
        <title>Genome sequencing of Alteromonas marina AD001.</title>
        <authorList>
            <person name="Adrian T.G.S."/>
            <person name="Chan K.G."/>
        </authorList>
    </citation>
    <scope>NUCLEOTIDE SEQUENCE [LARGE SCALE GENOMIC DNA]</scope>
    <source>
        <strain evidence="10 11">AD001</strain>
    </source>
</reference>
<dbReference type="Gene3D" id="1.10.287.130">
    <property type="match status" value="1"/>
</dbReference>
<name>A0A0B3XKZ3_9ALTE</name>
<dbReference type="CDD" id="cd00082">
    <property type="entry name" value="HisKA"/>
    <property type="match status" value="1"/>
</dbReference>
<dbReference type="PANTHER" id="PTHR43047">
    <property type="entry name" value="TWO-COMPONENT HISTIDINE PROTEIN KINASE"/>
    <property type="match status" value="1"/>
</dbReference>
<evidence type="ECO:0000256" key="7">
    <source>
        <dbReference type="SAM" id="Coils"/>
    </source>
</evidence>
<feature type="domain" description="Histidine kinase" evidence="8">
    <location>
        <begin position="482"/>
        <end position="693"/>
    </location>
</feature>
<dbReference type="InterPro" id="IPR001789">
    <property type="entry name" value="Sig_transdc_resp-reg_receiver"/>
</dbReference>
<dbReference type="SUPFAM" id="SSF55785">
    <property type="entry name" value="PYP-like sensor domain (PAS domain)"/>
    <property type="match status" value="3"/>
</dbReference>
<dbReference type="SMART" id="SM00388">
    <property type="entry name" value="HisKA"/>
    <property type="match status" value="1"/>
</dbReference>
<dbReference type="InterPro" id="IPR000014">
    <property type="entry name" value="PAS"/>
</dbReference>
<dbReference type="PROSITE" id="PS50110">
    <property type="entry name" value="RESPONSE_REGULATORY"/>
    <property type="match status" value="1"/>
</dbReference>
<dbReference type="PROSITE" id="PS50109">
    <property type="entry name" value="HIS_KIN"/>
    <property type="match status" value="1"/>
</dbReference>
<evidence type="ECO:0000256" key="6">
    <source>
        <dbReference type="PROSITE-ProRule" id="PRU00169"/>
    </source>
</evidence>